<accession>A0A8S9HWL0</accession>
<protein>
    <submittedName>
        <fullName evidence="1">Uncharacterized protein</fullName>
    </submittedName>
</protein>
<evidence type="ECO:0000313" key="1">
    <source>
        <dbReference type="EMBL" id="KAF2561497.1"/>
    </source>
</evidence>
<name>A0A8S9HWL0_BRACR</name>
<reference evidence="1" key="1">
    <citation type="submission" date="2019-12" db="EMBL/GenBank/DDBJ databases">
        <title>Genome sequencing and annotation of Brassica cretica.</title>
        <authorList>
            <person name="Studholme D.J."/>
            <person name="Sarris P.F."/>
        </authorList>
    </citation>
    <scope>NUCLEOTIDE SEQUENCE</scope>
    <source>
        <strain evidence="1">PFS-102/07</strain>
        <tissue evidence="1">Leaf</tissue>
    </source>
</reference>
<sequence>MLGWPCVMLSWNLEDPGHVFPESEDLEIHPSKTHGSWIRSFINGRLYGLLSRNPETGWAFVLEPGGWMDFCPGTRRLDGLSPWNPGDGRLPSMLFFRCCILPLIVRSYLDPEVMWVPGGSWGTRRWTTLDVDWMWAVVEIAPVASVEPFGIPSRSIEQLRGDILLRPRGSGIYPPEAWSMEVPGCWSSSPSAFPMTFVPLAYGEICLLFAPGRHSLCAFVLSGKATVVLRPWAWRGWRIQEMIDHPRILIFSNSLDFLFWCSLLPLGEPLSAFFGCHSMTRRLVLNLLCHGHVDGSC</sequence>
<proteinExistence type="predicted"/>
<dbReference type="AlphaFoldDB" id="A0A8S9HWL0"/>
<gene>
    <name evidence="1" type="ORF">F2Q70_00017518</name>
</gene>
<organism evidence="1">
    <name type="scientific">Brassica cretica</name>
    <name type="common">Mustard</name>
    <dbReference type="NCBI Taxonomy" id="69181"/>
    <lineage>
        <taxon>Eukaryota</taxon>
        <taxon>Viridiplantae</taxon>
        <taxon>Streptophyta</taxon>
        <taxon>Embryophyta</taxon>
        <taxon>Tracheophyta</taxon>
        <taxon>Spermatophyta</taxon>
        <taxon>Magnoliopsida</taxon>
        <taxon>eudicotyledons</taxon>
        <taxon>Gunneridae</taxon>
        <taxon>Pentapetalae</taxon>
        <taxon>rosids</taxon>
        <taxon>malvids</taxon>
        <taxon>Brassicales</taxon>
        <taxon>Brassicaceae</taxon>
        <taxon>Brassiceae</taxon>
        <taxon>Brassica</taxon>
    </lineage>
</organism>
<comment type="caution">
    <text evidence="1">The sequence shown here is derived from an EMBL/GenBank/DDBJ whole genome shotgun (WGS) entry which is preliminary data.</text>
</comment>
<dbReference type="EMBL" id="QGKY02001250">
    <property type="protein sequence ID" value="KAF2561497.1"/>
    <property type="molecule type" value="Genomic_DNA"/>
</dbReference>